<dbReference type="SUPFAM" id="SSF53187">
    <property type="entry name" value="Zn-dependent exopeptidases"/>
    <property type="match status" value="1"/>
</dbReference>
<comment type="caution">
    <text evidence="3">The sequence shown here is derived from an EMBL/GenBank/DDBJ whole genome shotgun (WGS) entry which is preliminary data.</text>
</comment>
<evidence type="ECO:0000313" key="3">
    <source>
        <dbReference type="EMBL" id="MBC5581587.1"/>
    </source>
</evidence>
<dbReference type="PANTHER" id="PTHR11014">
    <property type="entry name" value="PEPTIDASE M20 FAMILY MEMBER"/>
    <property type="match status" value="1"/>
</dbReference>
<feature type="domain" description="Peptidase M20 dimerisation" evidence="2">
    <location>
        <begin position="178"/>
        <end position="273"/>
    </location>
</feature>
<dbReference type="Pfam" id="PF01546">
    <property type="entry name" value="Peptidase_M20"/>
    <property type="match status" value="1"/>
</dbReference>
<evidence type="ECO:0000256" key="1">
    <source>
        <dbReference type="PIRSR" id="PIRSR005962-1"/>
    </source>
</evidence>
<dbReference type="InterPro" id="IPR002933">
    <property type="entry name" value="Peptidase_M20"/>
</dbReference>
<dbReference type="PANTHER" id="PTHR11014:SF63">
    <property type="entry name" value="METALLOPEPTIDASE, PUTATIVE (AFU_ORTHOLOGUE AFUA_6G09600)-RELATED"/>
    <property type="match status" value="1"/>
</dbReference>
<organism evidence="3 4">
    <name type="scientific">Anaerofilum hominis</name>
    <dbReference type="NCBI Taxonomy" id="2763016"/>
    <lineage>
        <taxon>Bacteria</taxon>
        <taxon>Bacillati</taxon>
        <taxon>Bacillota</taxon>
        <taxon>Clostridia</taxon>
        <taxon>Eubacteriales</taxon>
        <taxon>Oscillospiraceae</taxon>
        <taxon>Anaerofilum</taxon>
    </lineage>
</organism>
<feature type="binding site" evidence="1">
    <location>
        <position position="125"/>
    </location>
    <ligand>
        <name>Mn(2+)</name>
        <dbReference type="ChEBI" id="CHEBI:29035"/>
        <label>2</label>
    </ligand>
</feature>
<accession>A0A923L190</accession>
<feature type="binding site" evidence="1">
    <location>
        <position position="89"/>
    </location>
    <ligand>
        <name>Mn(2+)</name>
        <dbReference type="ChEBI" id="CHEBI:29035"/>
        <label>2</label>
    </ligand>
</feature>
<dbReference type="InterPro" id="IPR017439">
    <property type="entry name" value="Amidohydrolase"/>
</dbReference>
<evidence type="ECO:0000259" key="2">
    <source>
        <dbReference type="Pfam" id="PF07687"/>
    </source>
</evidence>
<gene>
    <name evidence="3" type="ORF">H8S23_08720</name>
</gene>
<name>A0A923L190_9FIRM</name>
<feature type="binding site" evidence="1">
    <location>
        <position position="151"/>
    </location>
    <ligand>
        <name>Mn(2+)</name>
        <dbReference type="ChEBI" id="CHEBI:29035"/>
        <label>2</label>
    </ligand>
</feature>
<dbReference type="GO" id="GO:0046872">
    <property type="term" value="F:metal ion binding"/>
    <property type="evidence" value="ECO:0007669"/>
    <property type="project" value="UniProtKB-KW"/>
</dbReference>
<keyword evidence="1" id="KW-0479">Metal-binding</keyword>
<dbReference type="SUPFAM" id="SSF55031">
    <property type="entry name" value="Bacterial exopeptidase dimerisation domain"/>
    <property type="match status" value="1"/>
</dbReference>
<protein>
    <submittedName>
        <fullName evidence="3">Amidohydrolase</fullName>
    </submittedName>
</protein>
<feature type="binding site" evidence="1">
    <location>
        <position position="91"/>
    </location>
    <ligand>
        <name>Mn(2+)</name>
        <dbReference type="ChEBI" id="CHEBI:29035"/>
        <label>2</label>
    </ligand>
</feature>
<reference evidence="3" key="1">
    <citation type="submission" date="2020-08" db="EMBL/GenBank/DDBJ databases">
        <title>Genome public.</title>
        <authorList>
            <person name="Liu C."/>
            <person name="Sun Q."/>
        </authorList>
    </citation>
    <scope>NUCLEOTIDE SEQUENCE</scope>
    <source>
        <strain evidence="3">BX8</strain>
    </source>
</reference>
<dbReference type="PIRSF" id="PIRSF005962">
    <property type="entry name" value="Pept_M20D_amidohydro"/>
    <property type="match status" value="1"/>
</dbReference>
<feature type="binding site" evidence="1">
    <location>
        <position position="354"/>
    </location>
    <ligand>
        <name>Mn(2+)</name>
        <dbReference type="ChEBI" id="CHEBI:29035"/>
        <label>2</label>
    </ligand>
</feature>
<dbReference type="InterPro" id="IPR011650">
    <property type="entry name" value="Peptidase_M20_dimer"/>
</dbReference>
<keyword evidence="4" id="KW-1185">Reference proteome</keyword>
<dbReference type="Gene3D" id="3.40.630.10">
    <property type="entry name" value="Zn peptidases"/>
    <property type="match status" value="1"/>
</dbReference>
<dbReference type="Pfam" id="PF07687">
    <property type="entry name" value="M20_dimer"/>
    <property type="match status" value="1"/>
</dbReference>
<dbReference type="Proteomes" id="UP000659630">
    <property type="component" value="Unassembled WGS sequence"/>
</dbReference>
<sequence>MRGEIIENRRTLHGFAETGFDLPRTTAFVEEALRSYGLEPKRVGRAGVSCMIGREGGSTLLLRGDMDALPMEEKTGLPFAADNGNCHSCGHDCHTSMLLAAAKLLKQSEDELNGQVKLMFQPAEEKLAGAQDMLENGILENPQVDAALAMHIMVGGGDTSEPGHISYKRGCATFSGDAVRITVTGKDAHGSMPHAGVDAINIAAHIVIALQEILAREIPCEEQSVVLVGMINGGSSCNTLSGSCVLEASVRAASRESRDFLKRRVKEISESVAATFRGSALVEFVYGMPSLYNEEGMCDEMGGYCRELLGEDAVSELEGMSGSEDFTAIAERVPSVYLHLGAGSMAGGHACGMHNPGMTPDESVLPTGAAIYAYCAARYLQQH</sequence>
<dbReference type="CDD" id="cd03886">
    <property type="entry name" value="M20_Acy1"/>
    <property type="match status" value="1"/>
</dbReference>
<dbReference type="NCBIfam" id="TIGR01891">
    <property type="entry name" value="amidohydrolases"/>
    <property type="match status" value="1"/>
</dbReference>
<dbReference type="GO" id="GO:0016787">
    <property type="term" value="F:hydrolase activity"/>
    <property type="evidence" value="ECO:0007669"/>
    <property type="project" value="InterPro"/>
</dbReference>
<dbReference type="InterPro" id="IPR036264">
    <property type="entry name" value="Bact_exopeptidase_dim_dom"/>
</dbReference>
<comment type="cofactor">
    <cofactor evidence="1">
        <name>Mn(2+)</name>
        <dbReference type="ChEBI" id="CHEBI:29035"/>
    </cofactor>
    <text evidence="1">The Mn(2+) ion enhances activity.</text>
</comment>
<keyword evidence="1" id="KW-0464">Manganese</keyword>
<dbReference type="EMBL" id="JACONZ010000003">
    <property type="protein sequence ID" value="MBC5581587.1"/>
    <property type="molecule type" value="Genomic_DNA"/>
</dbReference>
<evidence type="ECO:0000313" key="4">
    <source>
        <dbReference type="Proteomes" id="UP000659630"/>
    </source>
</evidence>
<dbReference type="AlphaFoldDB" id="A0A923L190"/>
<dbReference type="Gene3D" id="3.30.70.360">
    <property type="match status" value="1"/>
</dbReference>
<proteinExistence type="predicted"/>